<accession>A0A0F6QYB4</accession>
<reference evidence="10 11" key="1">
    <citation type="journal article" date="2015" name="Genome Announc.">
        <title>Complete Genome Sequence of Corynebacterium camporealensis DSM 44610, Isolated from the Milk of a Manchega Sheep with Subclinical Mastitis.</title>
        <authorList>
            <person name="Ruckert C."/>
            <person name="Albersmeier A."/>
            <person name="Winkler A."/>
            <person name="Tauch A."/>
        </authorList>
    </citation>
    <scope>NUCLEOTIDE SEQUENCE [LARGE SCALE GENOMIC DNA]</scope>
    <source>
        <strain evidence="10 11">DSM 44610</strain>
    </source>
</reference>
<evidence type="ECO:0000256" key="6">
    <source>
        <dbReference type="ARBA" id="ARBA00023136"/>
    </source>
</evidence>
<keyword evidence="4" id="KW-0067">ATP-binding</keyword>
<feature type="transmembrane region" description="Helical" evidence="7">
    <location>
        <begin position="275"/>
        <end position="293"/>
    </location>
</feature>
<evidence type="ECO:0000313" key="10">
    <source>
        <dbReference type="EMBL" id="AKE40045.1"/>
    </source>
</evidence>
<name>A0A0F6QYB4_9CORY</name>
<proteinExistence type="predicted"/>
<evidence type="ECO:0000259" key="9">
    <source>
        <dbReference type="PROSITE" id="PS50929"/>
    </source>
</evidence>
<dbReference type="GO" id="GO:0005524">
    <property type="term" value="F:ATP binding"/>
    <property type="evidence" value="ECO:0007669"/>
    <property type="project" value="UniProtKB-KW"/>
</dbReference>
<dbReference type="PANTHER" id="PTHR24221">
    <property type="entry name" value="ATP-BINDING CASSETTE SUB-FAMILY B"/>
    <property type="match status" value="1"/>
</dbReference>
<feature type="domain" description="ABC transmembrane type-1" evidence="9">
    <location>
        <begin position="29"/>
        <end position="307"/>
    </location>
</feature>
<dbReference type="HOGENOM" id="CLU_000604_84_9_11"/>
<dbReference type="PROSITE" id="PS50893">
    <property type="entry name" value="ABC_TRANSPORTER_2"/>
    <property type="match status" value="1"/>
</dbReference>
<feature type="transmembrane region" description="Helical" evidence="7">
    <location>
        <begin position="246"/>
        <end position="269"/>
    </location>
</feature>
<feature type="transmembrane region" description="Helical" evidence="7">
    <location>
        <begin position="300"/>
        <end position="320"/>
    </location>
</feature>
<dbReference type="Gene3D" id="3.40.50.300">
    <property type="entry name" value="P-loop containing nucleotide triphosphate hydrolases"/>
    <property type="match status" value="1"/>
</dbReference>
<feature type="transmembrane region" description="Helical" evidence="7">
    <location>
        <begin position="165"/>
        <end position="185"/>
    </location>
</feature>
<dbReference type="InterPro" id="IPR003439">
    <property type="entry name" value="ABC_transporter-like_ATP-bd"/>
</dbReference>
<dbReference type="SUPFAM" id="SSF90123">
    <property type="entry name" value="ABC transporter transmembrane region"/>
    <property type="match status" value="1"/>
</dbReference>
<dbReference type="PROSITE" id="PS00211">
    <property type="entry name" value="ABC_TRANSPORTER_1"/>
    <property type="match status" value="1"/>
</dbReference>
<evidence type="ECO:0000256" key="7">
    <source>
        <dbReference type="SAM" id="Phobius"/>
    </source>
</evidence>
<gene>
    <name evidence="10" type="ORF">UL81_10560</name>
</gene>
<dbReference type="AlphaFoldDB" id="A0A0F6QYB4"/>
<dbReference type="Pfam" id="PF00664">
    <property type="entry name" value="ABC_membrane"/>
    <property type="match status" value="1"/>
</dbReference>
<evidence type="ECO:0000256" key="1">
    <source>
        <dbReference type="ARBA" id="ARBA00004651"/>
    </source>
</evidence>
<sequence length="549" mass="58560">MSHHPHRAGPPAPKTDFFNPGNPAIYRQVAISVVHALAMGMALLGVAHLLGALLSDAPLSPWLPITIVGLVVACLCDVALGVSRDKARTREEARIRRALLAHAFKLGPARFTSTETGRIVSLLTDSPERVTNYRQGYIGQLVGAVLTPFITLLLVAVFVDWLSALVLVVCIPFVPLTLWLFNKLFRRDSSASRAMRARLAGQFLEAIQGLPTLVGLGADGGIGKRLARVGEDNRQTLMRVLARNQLLLFVTEAVFSLFLVCAALSLAWWQLDAGAIDVAGALALVLVTGQLIRPIHQVGGFFYIGMAGRGGMAAMARFLARRTPTTQPAQPDDARIHTRALSFSYGEKPVLSDISFSLNDGHALTLQSTSGSGKTTLLSVLAGNLLPTSGSVSVDGVALGSGTQDEVRSRSAVVNQHTWLFNATLAENLRLANPSASEDEMWSALSAVALDSWARSLPAGLDTHLGERGAGVSGGQAQRISLARALLSGRDLYLLDEPTSQVDLESQAVIEKVIARMAKESTLVLATHRAAVAQGDVYRLDGGRLEKDA</sequence>
<organism evidence="10 11">
    <name type="scientific">Corynebacterium camporealensis</name>
    <dbReference type="NCBI Taxonomy" id="161896"/>
    <lineage>
        <taxon>Bacteria</taxon>
        <taxon>Bacillati</taxon>
        <taxon>Actinomycetota</taxon>
        <taxon>Actinomycetes</taxon>
        <taxon>Mycobacteriales</taxon>
        <taxon>Corynebacteriaceae</taxon>
        <taxon>Corynebacterium</taxon>
    </lineage>
</organism>
<dbReference type="SMART" id="SM00382">
    <property type="entry name" value="AAA"/>
    <property type="match status" value="1"/>
</dbReference>
<keyword evidence="2 7" id="KW-0812">Transmembrane</keyword>
<dbReference type="InterPro" id="IPR011527">
    <property type="entry name" value="ABC1_TM_dom"/>
</dbReference>
<evidence type="ECO:0000313" key="11">
    <source>
        <dbReference type="Proteomes" id="UP000033566"/>
    </source>
</evidence>
<comment type="subcellular location">
    <subcellularLocation>
        <location evidence="1">Cell membrane</location>
        <topology evidence="1">Multi-pass membrane protein</topology>
    </subcellularLocation>
</comment>
<evidence type="ECO:0000256" key="2">
    <source>
        <dbReference type="ARBA" id="ARBA00022692"/>
    </source>
</evidence>
<evidence type="ECO:0000259" key="8">
    <source>
        <dbReference type="PROSITE" id="PS50893"/>
    </source>
</evidence>
<feature type="transmembrane region" description="Helical" evidence="7">
    <location>
        <begin position="29"/>
        <end position="50"/>
    </location>
</feature>
<dbReference type="EMBL" id="CP011311">
    <property type="protein sequence ID" value="AKE40045.1"/>
    <property type="molecule type" value="Genomic_DNA"/>
</dbReference>
<dbReference type="InterPro" id="IPR017871">
    <property type="entry name" value="ABC_transporter-like_CS"/>
</dbReference>
<dbReference type="GO" id="GO:0005886">
    <property type="term" value="C:plasma membrane"/>
    <property type="evidence" value="ECO:0007669"/>
    <property type="project" value="UniProtKB-SubCell"/>
</dbReference>
<dbReference type="RefSeq" id="WP_052097769.1">
    <property type="nucleotide sequence ID" value="NZ_CP011311.1"/>
</dbReference>
<dbReference type="Gene3D" id="1.20.1560.10">
    <property type="entry name" value="ABC transporter type 1, transmembrane domain"/>
    <property type="match status" value="1"/>
</dbReference>
<keyword evidence="5 7" id="KW-1133">Transmembrane helix</keyword>
<dbReference type="PROSITE" id="PS50929">
    <property type="entry name" value="ABC_TM1F"/>
    <property type="match status" value="1"/>
</dbReference>
<feature type="transmembrane region" description="Helical" evidence="7">
    <location>
        <begin position="62"/>
        <end position="82"/>
    </location>
</feature>
<dbReference type="InterPro" id="IPR027417">
    <property type="entry name" value="P-loop_NTPase"/>
</dbReference>
<keyword evidence="11" id="KW-1185">Reference proteome</keyword>
<dbReference type="GO" id="GO:0140359">
    <property type="term" value="F:ABC-type transporter activity"/>
    <property type="evidence" value="ECO:0007669"/>
    <property type="project" value="InterPro"/>
</dbReference>
<keyword evidence="3" id="KW-0547">Nucleotide-binding</keyword>
<dbReference type="CDD" id="cd03228">
    <property type="entry name" value="ABCC_MRP_Like"/>
    <property type="match status" value="1"/>
</dbReference>
<dbReference type="InterPro" id="IPR039421">
    <property type="entry name" value="Type_1_exporter"/>
</dbReference>
<dbReference type="GO" id="GO:0016887">
    <property type="term" value="F:ATP hydrolysis activity"/>
    <property type="evidence" value="ECO:0007669"/>
    <property type="project" value="InterPro"/>
</dbReference>
<feature type="transmembrane region" description="Helical" evidence="7">
    <location>
        <begin position="137"/>
        <end position="159"/>
    </location>
</feature>
<dbReference type="Proteomes" id="UP000033566">
    <property type="component" value="Chromosome"/>
</dbReference>
<dbReference type="PATRIC" id="fig|161896.4.peg.2059"/>
<evidence type="ECO:0000256" key="3">
    <source>
        <dbReference type="ARBA" id="ARBA00022741"/>
    </source>
</evidence>
<dbReference type="SUPFAM" id="SSF52540">
    <property type="entry name" value="P-loop containing nucleoside triphosphate hydrolases"/>
    <property type="match status" value="1"/>
</dbReference>
<dbReference type="OrthoDB" id="9806127at2"/>
<dbReference type="Pfam" id="PF00005">
    <property type="entry name" value="ABC_tran"/>
    <property type="match status" value="1"/>
</dbReference>
<dbReference type="InterPro" id="IPR036640">
    <property type="entry name" value="ABC1_TM_sf"/>
</dbReference>
<evidence type="ECO:0000256" key="5">
    <source>
        <dbReference type="ARBA" id="ARBA00022989"/>
    </source>
</evidence>
<keyword evidence="6 7" id="KW-0472">Membrane</keyword>
<dbReference type="PANTHER" id="PTHR24221:SF590">
    <property type="entry name" value="COMPONENT LINKED WITH THE ASSEMBLY OF CYTOCHROME' TRANSPORT TRANSMEMBRANE ATP-BINDING PROTEIN ABC TRANSPORTER CYDD-RELATED"/>
    <property type="match status" value="1"/>
</dbReference>
<evidence type="ECO:0000256" key="4">
    <source>
        <dbReference type="ARBA" id="ARBA00022840"/>
    </source>
</evidence>
<protein>
    <submittedName>
        <fullName evidence="10">ATPase and permease component of ABC-type transporter involved in cytochrome bd biosynthesis</fullName>
    </submittedName>
</protein>
<dbReference type="KEGG" id="ccj:UL81_10560"/>
<feature type="domain" description="ABC transporter" evidence="8">
    <location>
        <begin position="336"/>
        <end position="549"/>
    </location>
</feature>
<dbReference type="InterPro" id="IPR003593">
    <property type="entry name" value="AAA+_ATPase"/>
</dbReference>